<dbReference type="GO" id="GO:0008270">
    <property type="term" value="F:zinc ion binding"/>
    <property type="evidence" value="ECO:0007669"/>
    <property type="project" value="UniProtKB-KW"/>
</dbReference>
<dbReference type="InterPro" id="IPR001878">
    <property type="entry name" value="Znf_CCHC"/>
</dbReference>
<keyword evidence="1" id="KW-0479">Metal-binding</keyword>
<dbReference type="Proteomes" id="UP000826271">
    <property type="component" value="Unassembled WGS sequence"/>
</dbReference>
<dbReference type="PANTHER" id="PTHR31973:SF199">
    <property type="entry name" value="SWIM-TYPE DOMAIN-CONTAINING PROTEIN"/>
    <property type="match status" value="1"/>
</dbReference>
<dbReference type="EMBL" id="WHWC01000002">
    <property type="protein sequence ID" value="KAG8387997.1"/>
    <property type="molecule type" value="Genomic_DNA"/>
</dbReference>
<evidence type="ECO:0000313" key="8">
    <source>
        <dbReference type="Proteomes" id="UP000826271"/>
    </source>
</evidence>
<feature type="compositionally biased region" description="Basic and acidic residues" evidence="5">
    <location>
        <begin position="1014"/>
        <end position="1040"/>
    </location>
</feature>
<organism evidence="7 8">
    <name type="scientific">Buddleja alternifolia</name>
    <dbReference type="NCBI Taxonomy" id="168488"/>
    <lineage>
        <taxon>Eukaryota</taxon>
        <taxon>Viridiplantae</taxon>
        <taxon>Streptophyta</taxon>
        <taxon>Embryophyta</taxon>
        <taxon>Tracheophyta</taxon>
        <taxon>Spermatophyta</taxon>
        <taxon>Magnoliopsida</taxon>
        <taxon>eudicotyledons</taxon>
        <taxon>Gunneridae</taxon>
        <taxon>Pentapetalae</taxon>
        <taxon>asterids</taxon>
        <taxon>lamiids</taxon>
        <taxon>Lamiales</taxon>
        <taxon>Scrophulariaceae</taxon>
        <taxon>Buddlejeae</taxon>
        <taxon>Buddleja</taxon>
    </lineage>
</organism>
<feature type="region of interest" description="Disordered" evidence="5">
    <location>
        <begin position="995"/>
        <end position="1054"/>
    </location>
</feature>
<dbReference type="GO" id="GO:0003676">
    <property type="term" value="F:nucleic acid binding"/>
    <property type="evidence" value="ECO:0007669"/>
    <property type="project" value="InterPro"/>
</dbReference>
<evidence type="ECO:0000256" key="1">
    <source>
        <dbReference type="ARBA" id="ARBA00022723"/>
    </source>
</evidence>
<dbReference type="Pfam" id="PF26130">
    <property type="entry name" value="PB1-like"/>
    <property type="match status" value="1"/>
</dbReference>
<dbReference type="InterPro" id="IPR036875">
    <property type="entry name" value="Znf_CCHC_sf"/>
</dbReference>
<feature type="compositionally biased region" description="Pro residues" evidence="5">
    <location>
        <begin position="910"/>
        <end position="922"/>
    </location>
</feature>
<feature type="domain" description="SWIM-type" evidence="6">
    <location>
        <begin position="777"/>
        <end position="809"/>
    </location>
</feature>
<dbReference type="InterPro" id="IPR004332">
    <property type="entry name" value="Transposase_MuDR"/>
</dbReference>
<feature type="compositionally biased region" description="Low complexity" evidence="5">
    <location>
        <begin position="1096"/>
        <end position="1107"/>
    </location>
</feature>
<dbReference type="InterPro" id="IPR007527">
    <property type="entry name" value="Znf_SWIM"/>
</dbReference>
<evidence type="ECO:0000256" key="2">
    <source>
        <dbReference type="ARBA" id="ARBA00022771"/>
    </source>
</evidence>
<keyword evidence="3" id="KW-0862">Zinc</keyword>
<evidence type="ECO:0000256" key="5">
    <source>
        <dbReference type="SAM" id="MobiDB-lite"/>
    </source>
</evidence>
<dbReference type="InterPro" id="IPR058594">
    <property type="entry name" value="PB1-like_dom_pln"/>
</dbReference>
<feature type="region of interest" description="Disordered" evidence="5">
    <location>
        <begin position="844"/>
        <end position="882"/>
    </location>
</feature>
<dbReference type="SUPFAM" id="SSF57756">
    <property type="entry name" value="Retrovirus zinc finger-like domains"/>
    <property type="match status" value="1"/>
</dbReference>
<feature type="compositionally biased region" description="Polar residues" evidence="5">
    <location>
        <begin position="1042"/>
        <end position="1054"/>
    </location>
</feature>
<dbReference type="InterPro" id="IPR018289">
    <property type="entry name" value="MULE_transposase_dom"/>
</dbReference>
<keyword evidence="2 4" id="KW-0863">Zinc-finger</keyword>
<dbReference type="SMART" id="SM00343">
    <property type="entry name" value="ZnF_C2HC"/>
    <property type="match status" value="2"/>
</dbReference>
<evidence type="ECO:0000256" key="4">
    <source>
        <dbReference type="PROSITE-ProRule" id="PRU00325"/>
    </source>
</evidence>
<proteinExistence type="predicted"/>
<feature type="compositionally biased region" description="Polar residues" evidence="5">
    <location>
        <begin position="928"/>
        <end position="952"/>
    </location>
</feature>
<dbReference type="Gene3D" id="4.10.60.10">
    <property type="entry name" value="Zinc finger, CCHC-type"/>
    <property type="match status" value="1"/>
</dbReference>
<evidence type="ECO:0000256" key="3">
    <source>
        <dbReference type="ARBA" id="ARBA00022833"/>
    </source>
</evidence>
<evidence type="ECO:0000313" key="7">
    <source>
        <dbReference type="EMBL" id="KAG8387997.1"/>
    </source>
</evidence>
<dbReference type="PANTHER" id="PTHR31973">
    <property type="entry name" value="POLYPROTEIN, PUTATIVE-RELATED"/>
    <property type="match status" value="1"/>
</dbReference>
<dbReference type="Pfam" id="PF04434">
    <property type="entry name" value="SWIM"/>
    <property type="match status" value="1"/>
</dbReference>
<dbReference type="SMART" id="SM00575">
    <property type="entry name" value="ZnF_PMZ"/>
    <property type="match status" value="1"/>
</dbReference>
<feature type="region of interest" description="Disordered" evidence="5">
    <location>
        <begin position="136"/>
        <end position="226"/>
    </location>
</feature>
<dbReference type="InterPro" id="IPR006564">
    <property type="entry name" value="Znf_PMZ"/>
</dbReference>
<keyword evidence="8" id="KW-1185">Reference proteome</keyword>
<dbReference type="Pfam" id="PF03108">
    <property type="entry name" value="DBD_Tnp_Mut"/>
    <property type="match status" value="1"/>
</dbReference>
<protein>
    <recommendedName>
        <fullName evidence="6">SWIM-type domain-containing protein</fullName>
    </recommendedName>
</protein>
<reference evidence="7" key="1">
    <citation type="submission" date="2019-10" db="EMBL/GenBank/DDBJ databases">
        <authorList>
            <person name="Zhang R."/>
            <person name="Pan Y."/>
            <person name="Wang J."/>
            <person name="Ma R."/>
            <person name="Yu S."/>
        </authorList>
    </citation>
    <scope>NUCLEOTIDE SEQUENCE</scope>
    <source>
        <strain evidence="7">LA-IB0</strain>
        <tissue evidence="7">Leaf</tissue>
    </source>
</reference>
<feature type="compositionally biased region" description="Acidic residues" evidence="5">
    <location>
        <begin position="211"/>
        <end position="226"/>
    </location>
</feature>
<comment type="caution">
    <text evidence="7">The sequence shown here is derived from an EMBL/GenBank/DDBJ whole genome shotgun (WGS) entry which is preliminary data.</text>
</comment>
<feature type="compositionally biased region" description="Basic and acidic residues" evidence="5">
    <location>
        <begin position="200"/>
        <end position="209"/>
    </location>
</feature>
<sequence>MQLRARGLSSPSYSPEEKLFTIKLHHGGKLIEHPLKMYVGGRVDFVDFIDPDLMSLIELDKFAEKLGYVSAAYYYLIPGRNVQSGLVFLLCDDDVLEMGSIGVQFGEVSVYIVEPSFMGLLEDVIDRDIQTAYQCDNEGGGSSGNKEKECDNEGGGSGNKEKECDNEGGGSGNKEKECDNEGGGSGNKEKECDNAEGGDSEFKGKKSDNAEAGDSETETDTADEFDLCDSDYDLSEEDDILYDTHVDPEIEILAKEMDSSNIRSKGKQNDTEFHQKLFDDVEMGMGVHLESDSDCESSADELQSLCSDDEENEGGTKYIRFNPKTDMENPQFRIGMVFTSPDEFKQAVRSHAVHWQRDIVFLKNDKRRVRAKCKGTKCPWVALASKMKNSTTFQIRTLNVKHKCGRTLSKNKFVTSKLLSQKYKNDWRLNNGWRVGDFQEKVHNDLNCEISRSQYYRTKRKVNDMINGHHKDQYARLWDYTEELKRSNPNSTVVLKTDVDAKTGEEKFMRLYICFDACKRGFMEACRPVIGVDGCHLKGTHKGVILTAVGLDPNNCIFPICFCVVEGEHKKSWEWFLELLVQDVGIIDQQKWTFISDRQKGLMPALYELLPDIEHRFCVMHMYNNFKKQHPGLALKDRFWNLARATTVNQFRFQMDSLKDFDEGAHKWISEVLPKHWSRSNFRTSPKCDILLNNICESFNAAILEARGKPLLSMVESIRVYLMKRLQSKRQLMGKWTESICPKILKRMEKLKDNTRSCISTYAGAAKFEVRDMYGQYSMDIQQKSCSCKRWDLCGIPCSHGMSAIMSAQREPEEYVDLYYSVNTYHRAYAYVINPVNGPSEWPNAGKGPIAPPGDIKLPGRPKGKRRREVGEPPAAANGTTWLGRSYQKTVNCKRCGVSGHNKAKCTGSAPPPDDAPQPKAPPTAAQSDPTTEASAQPSQPQAEHIATTQPAPNVKKRRCSVCLQEGHYRSKCPTPAGRIWRNYDRYAFNFQHNPVSEEPNAPPAALRSSGSERVSEGARRGVSERVSEGARRGVSERVSEGASSSIGGANRSANIGGVSVETAFVKKGKHCVTLKSLQTAAKSRSVKEPFTNIGQSTQQSSSTAKTNSKKKKN</sequence>
<dbReference type="AlphaFoldDB" id="A0AAV6Y6D4"/>
<feature type="region of interest" description="Disordered" evidence="5">
    <location>
        <begin position="1078"/>
        <end position="1114"/>
    </location>
</feature>
<feature type="region of interest" description="Disordered" evidence="5">
    <location>
        <begin position="902"/>
        <end position="956"/>
    </location>
</feature>
<evidence type="ECO:0000259" key="6">
    <source>
        <dbReference type="PROSITE" id="PS50966"/>
    </source>
</evidence>
<dbReference type="PROSITE" id="PS50966">
    <property type="entry name" value="ZF_SWIM"/>
    <property type="match status" value="1"/>
</dbReference>
<accession>A0AAV6Y6D4</accession>
<gene>
    <name evidence="7" type="ORF">BUALT_Bualt02G0079200</name>
</gene>
<dbReference type="Pfam" id="PF10551">
    <property type="entry name" value="MULE"/>
    <property type="match status" value="1"/>
</dbReference>
<name>A0AAV6Y6D4_9LAMI</name>